<sequence>MRWRRRRAAAVRVEWNGERSPPSFKTRPRRSPASARRESDQELLLSISGVSHDRKPLFAINLERAGGARHIPANALIRKRFVPRSVFVGSLVYSRLLSFDLLKLMREYRSLPPDAARRLLDSMNSVENRTIAKRPSRTIAPSSLGRSLRRCGC</sequence>
<feature type="region of interest" description="Disordered" evidence="1">
    <location>
        <begin position="18"/>
        <end position="40"/>
    </location>
</feature>
<evidence type="ECO:0000313" key="2">
    <source>
        <dbReference type="EMBL" id="GBP56256.1"/>
    </source>
</evidence>
<keyword evidence="3" id="KW-1185">Reference proteome</keyword>
<evidence type="ECO:0000256" key="1">
    <source>
        <dbReference type="SAM" id="MobiDB-lite"/>
    </source>
</evidence>
<organism evidence="2 3">
    <name type="scientific">Eumeta variegata</name>
    <name type="common">Bagworm moth</name>
    <name type="synonym">Eumeta japonica</name>
    <dbReference type="NCBI Taxonomy" id="151549"/>
    <lineage>
        <taxon>Eukaryota</taxon>
        <taxon>Metazoa</taxon>
        <taxon>Ecdysozoa</taxon>
        <taxon>Arthropoda</taxon>
        <taxon>Hexapoda</taxon>
        <taxon>Insecta</taxon>
        <taxon>Pterygota</taxon>
        <taxon>Neoptera</taxon>
        <taxon>Endopterygota</taxon>
        <taxon>Lepidoptera</taxon>
        <taxon>Glossata</taxon>
        <taxon>Ditrysia</taxon>
        <taxon>Tineoidea</taxon>
        <taxon>Psychidae</taxon>
        <taxon>Oiketicinae</taxon>
        <taxon>Eumeta</taxon>
    </lineage>
</organism>
<name>A0A4C1WXH7_EUMVA</name>
<proteinExistence type="predicted"/>
<dbReference type="EMBL" id="BGZK01000688">
    <property type="protein sequence ID" value="GBP56256.1"/>
    <property type="molecule type" value="Genomic_DNA"/>
</dbReference>
<dbReference type="Proteomes" id="UP000299102">
    <property type="component" value="Unassembled WGS sequence"/>
</dbReference>
<protein>
    <submittedName>
        <fullName evidence="2">Uncharacterized protein</fullName>
    </submittedName>
</protein>
<dbReference type="AlphaFoldDB" id="A0A4C1WXH7"/>
<reference evidence="2 3" key="1">
    <citation type="journal article" date="2019" name="Commun. Biol.">
        <title>The bagworm genome reveals a unique fibroin gene that provides high tensile strength.</title>
        <authorList>
            <person name="Kono N."/>
            <person name="Nakamura H."/>
            <person name="Ohtoshi R."/>
            <person name="Tomita M."/>
            <person name="Numata K."/>
            <person name="Arakawa K."/>
        </authorList>
    </citation>
    <scope>NUCLEOTIDE SEQUENCE [LARGE SCALE GENOMIC DNA]</scope>
</reference>
<evidence type="ECO:0000313" key="3">
    <source>
        <dbReference type="Proteomes" id="UP000299102"/>
    </source>
</evidence>
<gene>
    <name evidence="2" type="ORF">EVAR_37331_1</name>
</gene>
<accession>A0A4C1WXH7</accession>
<comment type="caution">
    <text evidence="2">The sequence shown here is derived from an EMBL/GenBank/DDBJ whole genome shotgun (WGS) entry which is preliminary data.</text>
</comment>